<sequence length="448" mass="48218">MSNAAASPQHVAVLAFPYGTHAAPLIAIIRHLAHLSPDTHFSFLSTAASNAALFSVKNPANLTRRDVPEPPADGRHHSVVMTAFLSTAGEVFRKEVAEVEVEVGRRVTCLVTDAFFGFAAEMAAEMGVGWVAFWTAGPASLSAHFHTDLIREKVGSQGLGGLELDMLDFIPGMSKIRVHDIPSEVLGDINSGFPKALHQMARALPKANSVFINSFEALDPNITSDLNSKLHNFLNIGPLSLLINQPPSLDTHECLPWLDTQKPNSVAYISFGTVTAPPPLELVAIAEALEESQTPFLWSLKDHSRANLPDGFLDRTSELGKIVPWAPQVDILAHPSVGVFITHCGWNSVLEGVISGVPMIGRPFFGDQKINARVISDVLGIGGVIEGGTFTKSGLTDILEVILMGKSGGKMRERGEELKKAAREAVKEDGSSVRDLKVLLEQVNEVIN</sequence>
<dbReference type="PROSITE" id="PS00375">
    <property type="entry name" value="UDPGT"/>
    <property type="match status" value="1"/>
</dbReference>
<dbReference type="EC" id="2.4.1.-" evidence="5"/>
<proteinExistence type="evidence at transcript level"/>
<evidence type="ECO:0000256" key="1">
    <source>
        <dbReference type="ARBA" id="ARBA00009995"/>
    </source>
</evidence>
<keyword evidence="2 4" id="KW-0328">Glycosyltransferase</keyword>
<accession>A0A2I6B3Q8</accession>
<dbReference type="GO" id="GO:0080043">
    <property type="term" value="F:quercetin 3-O-glucosyltransferase activity"/>
    <property type="evidence" value="ECO:0007669"/>
    <property type="project" value="TreeGrafter"/>
</dbReference>
<protein>
    <recommendedName>
        <fullName evidence="5">Glycosyltransferase</fullName>
        <ecNumber evidence="5">2.4.1.-</ecNumber>
    </recommendedName>
</protein>
<evidence type="ECO:0000313" key="6">
    <source>
        <dbReference type="EMBL" id="AUI41138.1"/>
    </source>
</evidence>
<evidence type="ECO:0000256" key="3">
    <source>
        <dbReference type="ARBA" id="ARBA00022679"/>
    </source>
</evidence>
<organism evidence="6">
    <name type="scientific">Rhodiola rosea</name>
    <name type="common">Roseroot</name>
    <name type="synonym">Sedum rhodiola</name>
    <dbReference type="NCBI Taxonomy" id="203015"/>
    <lineage>
        <taxon>Eukaryota</taxon>
        <taxon>Viridiplantae</taxon>
        <taxon>Streptophyta</taxon>
        <taxon>Embryophyta</taxon>
        <taxon>Tracheophyta</taxon>
        <taxon>Spermatophyta</taxon>
        <taxon>Magnoliopsida</taxon>
        <taxon>eudicotyledons</taxon>
        <taxon>Gunneridae</taxon>
        <taxon>Pentapetalae</taxon>
        <taxon>Saxifragales</taxon>
        <taxon>Crassulaceae</taxon>
        <taxon>Rhodiola</taxon>
    </lineage>
</organism>
<name>A0A2I6B3Q8_RHORB</name>
<evidence type="ECO:0000256" key="4">
    <source>
        <dbReference type="RuleBase" id="RU003718"/>
    </source>
</evidence>
<dbReference type="CDD" id="cd03784">
    <property type="entry name" value="GT1_Gtf-like"/>
    <property type="match status" value="1"/>
</dbReference>
<dbReference type="AlphaFoldDB" id="A0A2I6B3Q8"/>
<keyword evidence="3 4" id="KW-0808">Transferase</keyword>
<dbReference type="PANTHER" id="PTHR11926:SF1560">
    <property type="entry name" value="UDP-GLYCOSYLTRANSFERASE 74E1-RELATED"/>
    <property type="match status" value="1"/>
</dbReference>
<dbReference type="InterPro" id="IPR035595">
    <property type="entry name" value="UDP_glycos_trans_CS"/>
</dbReference>
<dbReference type="FunFam" id="3.40.50.2000:FF:000091">
    <property type="entry name" value="Glycosyltransferase"/>
    <property type="match status" value="1"/>
</dbReference>
<dbReference type="Gene3D" id="3.40.50.2000">
    <property type="entry name" value="Glycogen Phosphorylase B"/>
    <property type="match status" value="2"/>
</dbReference>
<dbReference type="InterPro" id="IPR002213">
    <property type="entry name" value="UDP_glucos_trans"/>
</dbReference>
<dbReference type="SUPFAM" id="SSF53756">
    <property type="entry name" value="UDP-Glycosyltransferase/glycogen phosphorylase"/>
    <property type="match status" value="1"/>
</dbReference>
<dbReference type="GO" id="GO:0080044">
    <property type="term" value="F:quercetin 7-O-glucosyltransferase activity"/>
    <property type="evidence" value="ECO:0007669"/>
    <property type="project" value="TreeGrafter"/>
</dbReference>
<comment type="similarity">
    <text evidence="1 4">Belongs to the UDP-glycosyltransferase family.</text>
</comment>
<reference evidence="6" key="1">
    <citation type="journal article" date="2018" name="Mol. Plant">
        <title>Complete pathway elucidation and heterologous reconstitution of Rhodiola salidroside biosynthesis.</title>
        <authorList>
            <person name="Torrens-Spence M.P."/>
            <person name="Pluskal T."/>
            <person name="Li F.S."/>
            <person name="Carballo V."/>
            <person name="Weng J.K."/>
        </authorList>
    </citation>
    <scope>NUCLEOTIDE SEQUENCE</scope>
</reference>
<evidence type="ECO:0000256" key="2">
    <source>
        <dbReference type="ARBA" id="ARBA00022676"/>
    </source>
</evidence>
<dbReference type="Pfam" id="PF00201">
    <property type="entry name" value="UDPGT"/>
    <property type="match status" value="1"/>
</dbReference>
<dbReference type="PANTHER" id="PTHR11926">
    <property type="entry name" value="GLUCOSYL/GLUCURONOSYL TRANSFERASES"/>
    <property type="match status" value="1"/>
</dbReference>
<dbReference type="EMBL" id="MF674549">
    <property type="protein sequence ID" value="AUI41138.1"/>
    <property type="molecule type" value="mRNA"/>
</dbReference>
<evidence type="ECO:0000256" key="5">
    <source>
        <dbReference type="RuleBase" id="RU362057"/>
    </source>
</evidence>